<proteinExistence type="predicted"/>
<dbReference type="AlphaFoldDB" id="A0A1Q2LGS2"/>
<reference evidence="1 2" key="1">
    <citation type="submission" date="2017-02" db="EMBL/GenBank/DDBJ databases">
        <title>Whole genome sequencing of Helicobacter bilis strain AAQJH.</title>
        <authorList>
            <person name="Conlan S."/>
            <person name="Thomas P.J."/>
            <person name="Mullikin J."/>
            <person name="Palmore T.N."/>
            <person name="Frank K.M."/>
            <person name="Segre J.A."/>
        </authorList>
    </citation>
    <scope>NUCLEOTIDE SEQUENCE [LARGE SCALE GENOMIC DNA]</scope>
    <source>
        <strain evidence="1 2">AAQJH</strain>
    </source>
</reference>
<gene>
    <name evidence="1" type="ORF">XJ32_05240</name>
</gene>
<sequence length="93" mass="10453">MNTWVDKNDIEDTEEAEQIFRSPSAGAVINISCFDNDFIRFDMEGGGGCGAYCSSWSEVSYLDIANILLVDADSTKLMTFNLTYIRIEKPIRI</sequence>
<dbReference type="EMBL" id="CP019645">
    <property type="protein sequence ID" value="AQQ59588.1"/>
    <property type="molecule type" value="Genomic_DNA"/>
</dbReference>
<dbReference type="RefSeq" id="WP_077388578.1">
    <property type="nucleotide sequence ID" value="NZ_CP019645.1"/>
</dbReference>
<name>A0A1Q2LGS2_9HELI</name>
<protein>
    <submittedName>
        <fullName evidence="1">Uncharacterized protein</fullName>
    </submittedName>
</protein>
<evidence type="ECO:0000313" key="2">
    <source>
        <dbReference type="Proteomes" id="UP000188298"/>
    </source>
</evidence>
<dbReference type="KEGG" id="hbl:XJ32_05240"/>
<accession>A0A1Q2LGS2</accession>
<evidence type="ECO:0000313" key="1">
    <source>
        <dbReference type="EMBL" id="AQQ59588.1"/>
    </source>
</evidence>
<dbReference type="Proteomes" id="UP000188298">
    <property type="component" value="Chromosome"/>
</dbReference>
<organism evidence="1 2">
    <name type="scientific">Helicobacter bilis</name>
    <dbReference type="NCBI Taxonomy" id="37372"/>
    <lineage>
        <taxon>Bacteria</taxon>
        <taxon>Pseudomonadati</taxon>
        <taxon>Campylobacterota</taxon>
        <taxon>Epsilonproteobacteria</taxon>
        <taxon>Campylobacterales</taxon>
        <taxon>Helicobacteraceae</taxon>
        <taxon>Helicobacter</taxon>
    </lineage>
</organism>